<reference evidence="6 7" key="1">
    <citation type="journal article" date="2015" name="Genome Announc.">
        <title>Expanding the biotechnology potential of lactobacilli through comparative genomics of 213 strains and associated genera.</title>
        <authorList>
            <person name="Sun Z."/>
            <person name="Harris H.M."/>
            <person name="McCann A."/>
            <person name="Guo C."/>
            <person name="Argimon S."/>
            <person name="Zhang W."/>
            <person name="Yang X."/>
            <person name="Jeffery I.B."/>
            <person name="Cooney J.C."/>
            <person name="Kagawa T.F."/>
            <person name="Liu W."/>
            <person name="Song Y."/>
            <person name="Salvetti E."/>
            <person name="Wrobel A."/>
            <person name="Rasinkangas P."/>
            <person name="Parkhill J."/>
            <person name="Rea M.C."/>
            <person name="O'Sullivan O."/>
            <person name="Ritari J."/>
            <person name="Douillard F.P."/>
            <person name="Paul Ross R."/>
            <person name="Yang R."/>
            <person name="Briner A.E."/>
            <person name="Felis G.E."/>
            <person name="de Vos W.M."/>
            <person name="Barrangou R."/>
            <person name="Klaenhammer T.R."/>
            <person name="Caufield P.W."/>
            <person name="Cui Y."/>
            <person name="Zhang H."/>
            <person name="O'Toole P.W."/>
        </authorList>
    </citation>
    <scope>NUCLEOTIDE SEQUENCE [LARGE SCALE GENOMIC DNA]</scope>
    <source>
        <strain evidence="4 7">ATCC BAA-66</strain>
        <strain evidence="5 6">DSM 13344</strain>
    </source>
</reference>
<dbReference type="OrthoDB" id="9805039at2"/>
<dbReference type="PATRIC" id="fig|81857.3.peg.261"/>
<dbReference type="Gene3D" id="2.40.50.140">
    <property type="entry name" value="Nucleic acid-binding proteins"/>
    <property type="match status" value="1"/>
</dbReference>
<dbReference type="STRING" id="81857.IV38_GL000255"/>
<evidence type="ECO:0000313" key="5">
    <source>
        <dbReference type="EMBL" id="KRN34100.1"/>
    </source>
</evidence>
<dbReference type="InterPro" id="IPR011129">
    <property type="entry name" value="CSD"/>
</dbReference>
<dbReference type="PRINTS" id="PR00050">
    <property type="entry name" value="COLDSHOCK"/>
</dbReference>
<dbReference type="InterPro" id="IPR012156">
    <property type="entry name" value="Cold_shock_CspA"/>
</dbReference>
<protein>
    <recommendedName>
        <fullName evidence="3">CSD domain-containing protein</fullName>
    </recommendedName>
</protein>
<feature type="domain" description="CSD" evidence="3">
    <location>
        <begin position="1"/>
        <end position="64"/>
    </location>
</feature>
<dbReference type="PROSITE" id="PS51857">
    <property type="entry name" value="CSD_2"/>
    <property type="match status" value="1"/>
</dbReference>
<dbReference type="PIRSF" id="PIRSF002599">
    <property type="entry name" value="Cold_shock_A"/>
    <property type="match status" value="1"/>
</dbReference>
<dbReference type="GO" id="GO:0005737">
    <property type="term" value="C:cytoplasm"/>
    <property type="evidence" value="ECO:0007669"/>
    <property type="project" value="UniProtKB-SubCell"/>
</dbReference>
<dbReference type="InterPro" id="IPR012340">
    <property type="entry name" value="NA-bd_OB-fold"/>
</dbReference>
<dbReference type="SUPFAM" id="SSF50249">
    <property type="entry name" value="Nucleic acid-binding proteins"/>
    <property type="match status" value="1"/>
</dbReference>
<dbReference type="AlphaFoldDB" id="A0A0R2GB98"/>
<evidence type="ECO:0000256" key="2">
    <source>
        <dbReference type="ARBA" id="ARBA00022490"/>
    </source>
</evidence>
<keyword evidence="2" id="KW-0963">Cytoplasm</keyword>
<dbReference type="SMART" id="SM00357">
    <property type="entry name" value="CSP"/>
    <property type="match status" value="1"/>
</dbReference>
<gene>
    <name evidence="4" type="ORF">IV38_GL000255</name>
    <name evidence="5" type="ORF">IV40_GL000414</name>
</gene>
<dbReference type="EMBL" id="JQAT01000001">
    <property type="protein sequence ID" value="KRN29371.1"/>
    <property type="molecule type" value="Genomic_DNA"/>
</dbReference>
<dbReference type="InterPro" id="IPR002059">
    <property type="entry name" value="CSP_DNA-bd"/>
</dbReference>
<evidence type="ECO:0000313" key="6">
    <source>
        <dbReference type="Proteomes" id="UP000051645"/>
    </source>
</evidence>
<keyword evidence="6" id="KW-1185">Reference proteome</keyword>
<dbReference type="EMBL" id="JQAZ01000001">
    <property type="protein sequence ID" value="KRN34100.1"/>
    <property type="molecule type" value="Genomic_DNA"/>
</dbReference>
<comment type="subcellular location">
    <subcellularLocation>
        <location evidence="1">Cytoplasm</location>
    </subcellularLocation>
</comment>
<evidence type="ECO:0000313" key="7">
    <source>
        <dbReference type="Proteomes" id="UP000051751"/>
    </source>
</evidence>
<name>A0A0R2GB98_9LACO</name>
<dbReference type="Pfam" id="PF00313">
    <property type="entry name" value="CSD"/>
    <property type="match status" value="1"/>
</dbReference>
<dbReference type="GO" id="GO:0003676">
    <property type="term" value="F:nucleic acid binding"/>
    <property type="evidence" value="ECO:0007669"/>
    <property type="project" value="InterPro"/>
</dbReference>
<dbReference type="Proteomes" id="UP000051645">
    <property type="component" value="Unassembled WGS sequence"/>
</dbReference>
<organism evidence="5 6">
    <name type="scientific">Lactobacillus selangorensis</name>
    <dbReference type="NCBI Taxonomy" id="81857"/>
    <lineage>
        <taxon>Bacteria</taxon>
        <taxon>Bacillati</taxon>
        <taxon>Bacillota</taxon>
        <taxon>Bacilli</taxon>
        <taxon>Lactobacillales</taxon>
        <taxon>Lactobacillaceae</taxon>
        <taxon>Lactobacillus</taxon>
    </lineage>
</organism>
<evidence type="ECO:0000259" key="3">
    <source>
        <dbReference type="PROSITE" id="PS51857"/>
    </source>
</evidence>
<accession>A0A0R2GB98</accession>
<evidence type="ECO:0000313" key="4">
    <source>
        <dbReference type="EMBL" id="KRN29371.1"/>
    </source>
</evidence>
<proteinExistence type="predicted"/>
<dbReference type="RefSeq" id="WP_057768694.1">
    <property type="nucleotide sequence ID" value="NZ_JQAT01000001.1"/>
</dbReference>
<evidence type="ECO:0000256" key="1">
    <source>
        <dbReference type="ARBA" id="ARBA00004496"/>
    </source>
</evidence>
<dbReference type="Proteomes" id="UP000051751">
    <property type="component" value="Unassembled WGS sequence"/>
</dbReference>
<comment type="caution">
    <text evidence="5">The sequence shown here is derived from an EMBL/GenBank/DDBJ whole genome shotgun (WGS) entry which is preliminary data.</text>
</comment>
<sequence>MQSGTIKWYDTEKGLGFVAVHGQNDVLVTADSFADQPQPLADGDWVEFDVHDGKYGPEAIKLTLKSA</sequence>